<evidence type="ECO:0000313" key="2">
    <source>
        <dbReference type="EMBL" id="PIR89022.1"/>
    </source>
</evidence>
<dbReference type="Proteomes" id="UP000231157">
    <property type="component" value="Unassembled WGS sequence"/>
</dbReference>
<comment type="caution">
    <text evidence="2">The sequence shown here is derived from an EMBL/GenBank/DDBJ whole genome shotgun (WGS) entry which is preliminary data.</text>
</comment>
<gene>
    <name evidence="2" type="ORF">COU07_03990</name>
</gene>
<dbReference type="AlphaFoldDB" id="A0A2H0URG6"/>
<reference evidence="3" key="1">
    <citation type="submission" date="2017-09" db="EMBL/GenBank/DDBJ databases">
        <title>Depth-based differentiation of microbial function through sediment-hosted aquifers and enrichment of novel symbionts in the deep terrestrial subsurface.</title>
        <authorList>
            <person name="Probst A.J."/>
            <person name="Ladd B."/>
            <person name="Jarett J.K."/>
            <person name="Geller-Mcgrath D.E."/>
            <person name="Sieber C.M.K."/>
            <person name="Emerson J.B."/>
            <person name="Anantharaman K."/>
            <person name="Thomas B.C."/>
            <person name="Malmstrom R."/>
            <person name="Stieglmeier M."/>
            <person name="Klingl A."/>
            <person name="Woyke T."/>
            <person name="Ryan C.M."/>
            <person name="Banfield J.F."/>
        </authorList>
    </citation>
    <scope>NUCLEOTIDE SEQUENCE [LARGE SCALE GENOMIC DNA]</scope>
</reference>
<protein>
    <submittedName>
        <fullName evidence="2">Uncharacterized protein</fullName>
    </submittedName>
</protein>
<keyword evidence="1" id="KW-0472">Membrane</keyword>
<evidence type="ECO:0000313" key="3">
    <source>
        <dbReference type="Proteomes" id="UP000231157"/>
    </source>
</evidence>
<sequence>MEEQISKILKTNAEQIEISENFKQYSLQRILNSKNNLDVSEKAYTQKPRLIFSPFAIGFAAFLIVGLGTFSYIKLFTGGNTTSRETLQAEAKNLEFRIELKDAQYFSESAAEVASILDKIDDTKNTQPEQETWN</sequence>
<feature type="transmembrane region" description="Helical" evidence="1">
    <location>
        <begin position="50"/>
        <end position="73"/>
    </location>
</feature>
<accession>A0A2H0URG6</accession>
<keyword evidence="1" id="KW-1133">Transmembrane helix</keyword>
<name>A0A2H0URG6_9BACT</name>
<proteinExistence type="predicted"/>
<evidence type="ECO:0000256" key="1">
    <source>
        <dbReference type="SAM" id="Phobius"/>
    </source>
</evidence>
<dbReference type="EMBL" id="PFAZ01000009">
    <property type="protein sequence ID" value="PIR89022.1"/>
    <property type="molecule type" value="Genomic_DNA"/>
</dbReference>
<keyword evidence="1" id="KW-0812">Transmembrane</keyword>
<organism evidence="2 3">
    <name type="scientific">Candidatus Harrisonbacteria bacterium CG10_big_fil_rev_8_21_14_0_10_40_38</name>
    <dbReference type="NCBI Taxonomy" id="1974583"/>
    <lineage>
        <taxon>Bacteria</taxon>
        <taxon>Candidatus Harrisoniibacteriota</taxon>
    </lineage>
</organism>